<gene>
    <name evidence="14" type="ORF">RRG08_064579</name>
</gene>
<evidence type="ECO:0000313" key="14">
    <source>
        <dbReference type="EMBL" id="KAK3801985.1"/>
    </source>
</evidence>
<evidence type="ECO:0000256" key="5">
    <source>
        <dbReference type="ARBA" id="ARBA00022776"/>
    </source>
</evidence>
<dbReference type="GO" id="GO:0007059">
    <property type="term" value="P:chromosome segregation"/>
    <property type="evidence" value="ECO:0007669"/>
    <property type="project" value="TreeGrafter"/>
</dbReference>
<evidence type="ECO:0000256" key="1">
    <source>
        <dbReference type="ARBA" id="ARBA00007804"/>
    </source>
</evidence>
<organism evidence="14 15">
    <name type="scientific">Elysia crispata</name>
    <name type="common">lettuce slug</name>
    <dbReference type="NCBI Taxonomy" id="231223"/>
    <lineage>
        <taxon>Eukaryota</taxon>
        <taxon>Metazoa</taxon>
        <taxon>Spiralia</taxon>
        <taxon>Lophotrochozoa</taxon>
        <taxon>Mollusca</taxon>
        <taxon>Gastropoda</taxon>
        <taxon>Heterobranchia</taxon>
        <taxon>Euthyneura</taxon>
        <taxon>Panpulmonata</taxon>
        <taxon>Sacoglossa</taxon>
        <taxon>Placobranchoidea</taxon>
        <taxon>Plakobranchidae</taxon>
        <taxon>Elysia</taxon>
    </lineage>
</organism>
<dbReference type="AlphaFoldDB" id="A0AAE1B9U5"/>
<keyword evidence="7 13" id="KW-0175">Coiled coil</keyword>
<dbReference type="GO" id="GO:0051301">
    <property type="term" value="P:cell division"/>
    <property type="evidence" value="ECO:0007669"/>
    <property type="project" value="UniProtKB-UniRule"/>
</dbReference>
<keyword evidence="9 12" id="KW-0131">Cell cycle</keyword>
<dbReference type="InterPro" id="IPR013252">
    <property type="entry name" value="Ndc80_Spc24"/>
</dbReference>
<sequence>MEQANFNFENVLSGISNIFKEVNEKAALAKQKNDERLQILKNDAKALQKLLESLSGQEGQQKASEMQRVEDELSSLGLEYEQLTSNGADLRQKVDLAKQTVQKLGEEQKQRSLAVHPRARYSVNVYRDMSKINWHEDHEPNELKGFVRSKAGLKTFCFDCDKQSSFFIANSLWEMGEDDSGEQNISRGQKQGAAC</sequence>
<keyword evidence="15" id="KW-1185">Reference proteome</keyword>
<evidence type="ECO:0000256" key="9">
    <source>
        <dbReference type="ARBA" id="ARBA00023306"/>
    </source>
</evidence>
<evidence type="ECO:0000256" key="6">
    <source>
        <dbReference type="ARBA" id="ARBA00022838"/>
    </source>
</evidence>
<dbReference type="PANTHER" id="PTHR22142">
    <property type="match status" value="1"/>
</dbReference>
<evidence type="ECO:0000256" key="7">
    <source>
        <dbReference type="ARBA" id="ARBA00023054"/>
    </source>
</evidence>
<evidence type="ECO:0000313" key="15">
    <source>
        <dbReference type="Proteomes" id="UP001283361"/>
    </source>
</evidence>
<reference evidence="14" key="1">
    <citation type="journal article" date="2023" name="G3 (Bethesda)">
        <title>A reference genome for the long-term kleptoplast-retaining sea slug Elysia crispata morphotype clarki.</title>
        <authorList>
            <person name="Eastman K.E."/>
            <person name="Pendleton A.L."/>
            <person name="Shaikh M.A."/>
            <person name="Suttiyut T."/>
            <person name="Ogas R."/>
            <person name="Tomko P."/>
            <person name="Gavelis G."/>
            <person name="Widhalm J.R."/>
            <person name="Wisecaver J.H."/>
        </authorList>
    </citation>
    <scope>NUCLEOTIDE SEQUENCE</scope>
    <source>
        <strain evidence="14">ECLA1</strain>
    </source>
</reference>
<evidence type="ECO:0000256" key="8">
    <source>
        <dbReference type="ARBA" id="ARBA00023242"/>
    </source>
</evidence>
<dbReference type="PANTHER" id="PTHR22142:SF2">
    <property type="entry name" value="KINETOCHORE PROTEIN SPC24"/>
    <property type="match status" value="1"/>
</dbReference>
<accession>A0AAE1B9U5</accession>
<keyword evidence="6 12" id="KW-0995">Kinetochore</keyword>
<dbReference type="Gene3D" id="3.30.160.570">
    <property type="entry name" value="Ncd80 complex, Spc24 subunit"/>
    <property type="match status" value="1"/>
</dbReference>
<comment type="subcellular location">
    <subcellularLocation>
        <location evidence="12">Nucleus</location>
    </subcellularLocation>
    <subcellularLocation>
        <location evidence="12">Chromosome</location>
        <location evidence="12">Centromere</location>
        <location evidence="12">Kinetochore</location>
    </subcellularLocation>
</comment>
<name>A0AAE1B9U5_9GAST</name>
<keyword evidence="5 12" id="KW-0498">Mitosis</keyword>
<comment type="similarity">
    <text evidence="1 12">Belongs to the SPC24 family.</text>
</comment>
<proteinExistence type="inferred from homology"/>
<dbReference type="GO" id="GO:0005634">
    <property type="term" value="C:nucleus"/>
    <property type="evidence" value="ECO:0007669"/>
    <property type="project" value="UniProtKB-SubCell"/>
</dbReference>
<evidence type="ECO:0000256" key="13">
    <source>
        <dbReference type="SAM" id="Coils"/>
    </source>
</evidence>
<evidence type="ECO:0000256" key="4">
    <source>
        <dbReference type="ARBA" id="ARBA00022618"/>
    </source>
</evidence>
<dbReference type="EMBL" id="JAWDGP010000269">
    <property type="protein sequence ID" value="KAK3801985.1"/>
    <property type="molecule type" value="Genomic_DNA"/>
</dbReference>
<keyword evidence="3 12" id="KW-0158">Chromosome</keyword>
<protein>
    <recommendedName>
        <fullName evidence="2 12">Kinetochore protein Spc24</fullName>
    </recommendedName>
</protein>
<keyword evidence="10 12" id="KW-0137">Centromere</keyword>
<evidence type="ECO:0000256" key="11">
    <source>
        <dbReference type="ARBA" id="ARBA00045419"/>
    </source>
</evidence>
<dbReference type="Pfam" id="PF08286">
    <property type="entry name" value="Spc24"/>
    <property type="match status" value="1"/>
</dbReference>
<evidence type="ECO:0000256" key="10">
    <source>
        <dbReference type="ARBA" id="ARBA00023328"/>
    </source>
</evidence>
<keyword evidence="8 12" id="KW-0539">Nucleus</keyword>
<comment type="subunit">
    <text evidence="12">Component of the NDC80 complex.</text>
</comment>
<comment type="caution">
    <text evidence="14">The sequence shown here is derived from an EMBL/GenBank/DDBJ whole genome shotgun (WGS) entry which is preliminary data.</text>
</comment>
<dbReference type="GO" id="GO:0008017">
    <property type="term" value="F:microtubule binding"/>
    <property type="evidence" value="ECO:0007669"/>
    <property type="project" value="TreeGrafter"/>
</dbReference>
<keyword evidence="4 12" id="KW-0132">Cell division</keyword>
<evidence type="ECO:0000256" key="3">
    <source>
        <dbReference type="ARBA" id="ARBA00022454"/>
    </source>
</evidence>
<evidence type="ECO:0000256" key="2">
    <source>
        <dbReference type="ARBA" id="ARBA00013690"/>
    </source>
</evidence>
<dbReference type="GO" id="GO:0031262">
    <property type="term" value="C:Ndc80 complex"/>
    <property type="evidence" value="ECO:0007669"/>
    <property type="project" value="TreeGrafter"/>
</dbReference>
<feature type="coiled-coil region" evidence="13">
    <location>
        <begin position="30"/>
        <end position="100"/>
    </location>
</feature>
<dbReference type="Proteomes" id="UP001283361">
    <property type="component" value="Unassembled WGS sequence"/>
</dbReference>
<comment type="function">
    <text evidence="11">Acts as a component of the essential kinetochore-associated NDC80 complex, which is required for chromosome segregation and spindle checkpoint activity. Required for kinetochore integrity and the organization of stable microtubule binding sites in the outer plate of the kinetochore. The NDC80 complex synergistically enhances the affinity of the SKA1 complex for microtubules and may allow the NDC80 complex to track depolymerizing microtubules.</text>
</comment>
<evidence type="ECO:0000256" key="12">
    <source>
        <dbReference type="RuleBase" id="RU368011"/>
    </source>
</evidence>